<keyword evidence="2" id="KW-1185">Reference proteome</keyword>
<proteinExistence type="predicted"/>
<evidence type="ECO:0000313" key="2">
    <source>
        <dbReference type="Proteomes" id="UP000824120"/>
    </source>
</evidence>
<gene>
    <name evidence="1" type="ORF">H5410_057106</name>
</gene>
<dbReference type="PANTHER" id="PTHR31579">
    <property type="entry name" value="OS03G0796600 PROTEIN"/>
    <property type="match status" value="1"/>
</dbReference>
<dbReference type="PANTHER" id="PTHR31579:SF49">
    <property type="entry name" value="DUF506 FAMILY PROTEIN"/>
    <property type="match status" value="1"/>
</dbReference>
<organism evidence="1 2">
    <name type="scientific">Solanum commersonii</name>
    <name type="common">Commerson's wild potato</name>
    <name type="synonym">Commerson's nightshade</name>
    <dbReference type="NCBI Taxonomy" id="4109"/>
    <lineage>
        <taxon>Eukaryota</taxon>
        <taxon>Viridiplantae</taxon>
        <taxon>Streptophyta</taxon>
        <taxon>Embryophyta</taxon>
        <taxon>Tracheophyta</taxon>
        <taxon>Spermatophyta</taxon>
        <taxon>Magnoliopsida</taxon>
        <taxon>eudicotyledons</taxon>
        <taxon>Gunneridae</taxon>
        <taxon>Pentapetalae</taxon>
        <taxon>asterids</taxon>
        <taxon>lamiids</taxon>
        <taxon>Solanales</taxon>
        <taxon>Solanaceae</taxon>
        <taxon>Solanoideae</taxon>
        <taxon>Solaneae</taxon>
        <taxon>Solanum</taxon>
    </lineage>
</organism>
<dbReference type="Proteomes" id="UP000824120">
    <property type="component" value="Chromosome 11"/>
</dbReference>
<comment type="caution">
    <text evidence="1">The sequence shown here is derived from an EMBL/GenBank/DDBJ whole genome shotgun (WGS) entry which is preliminary data.</text>
</comment>
<dbReference type="InterPro" id="IPR006502">
    <property type="entry name" value="PDDEXK-like"/>
</dbReference>
<sequence length="324" mass="37063">MTITKKMENYVEENQNMREENKIISSLYHNIFILTNDEEEGGGCDDENPSTYVFGCEDDNNNNDTQHTMENAIYWESQEALLKLPQLQQASEMGEEEEESHSTGFKGYTSVEEILEQYRLIGSKVREGITRSVEGARDVGINNVICECSNGKVGRPSSCAKCFRRRVVEELCEKGFNASLCTSKWNHTSKMPGGRHEYIQVIASTQGRKKKVPLLIELEFRDEFKMAKSCKEYSKLITLLPQVFVGKSEHLNAIVRLMCDAAKRSTAQQRIHLAPWRKRNFMQMKWSAYNSEKRLLHHNQITLTKLTQQLLFRPPAAAAALKVA</sequence>
<dbReference type="NCBIfam" id="TIGR01615">
    <property type="entry name" value="A_thal_3542"/>
    <property type="match status" value="1"/>
</dbReference>
<reference evidence="1 2" key="1">
    <citation type="submission" date="2020-09" db="EMBL/GenBank/DDBJ databases">
        <title>De no assembly of potato wild relative species, Solanum commersonii.</title>
        <authorList>
            <person name="Cho K."/>
        </authorList>
    </citation>
    <scope>NUCLEOTIDE SEQUENCE [LARGE SCALE GENOMIC DNA]</scope>
    <source>
        <strain evidence="1">LZ3.2</strain>
        <tissue evidence="1">Leaf</tissue>
    </source>
</reference>
<protein>
    <submittedName>
        <fullName evidence="1">Uncharacterized protein</fullName>
    </submittedName>
</protein>
<dbReference type="AlphaFoldDB" id="A0A9J5WP65"/>
<dbReference type="OrthoDB" id="747933at2759"/>
<accession>A0A9J5WP65</accession>
<evidence type="ECO:0000313" key="1">
    <source>
        <dbReference type="EMBL" id="KAG5576972.1"/>
    </source>
</evidence>
<name>A0A9J5WP65_SOLCO</name>
<dbReference type="Pfam" id="PF04720">
    <property type="entry name" value="PDDEXK_6"/>
    <property type="match status" value="1"/>
</dbReference>
<dbReference type="EMBL" id="JACXVP010000011">
    <property type="protein sequence ID" value="KAG5576972.1"/>
    <property type="molecule type" value="Genomic_DNA"/>
</dbReference>